<organism evidence="5 6">
    <name type="scientific">Trichoplax adhaerens</name>
    <name type="common">Trichoplax reptans</name>
    <dbReference type="NCBI Taxonomy" id="10228"/>
    <lineage>
        <taxon>Eukaryota</taxon>
        <taxon>Metazoa</taxon>
        <taxon>Placozoa</taxon>
        <taxon>Uniplacotomia</taxon>
        <taxon>Trichoplacea</taxon>
        <taxon>Trichoplacidae</taxon>
        <taxon>Trichoplax</taxon>
    </lineage>
</organism>
<dbReference type="InterPro" id="IPR003347">
    <property type="entry name" value="JmjC_dom"/>
</dbReference>
<keyword evidence="2" id="KW-0479">Metal-binding</keyword>
<dbReference type="Proteomes" id="UP000009022">
    <property type="component" value="Unassembled WGS sequence"/>
</dbReference>
<feature type="non-terminal residue" evidence="5">
    <location>
        <position position="1"/>
    </location>
</feature>
<evidence type="ECO:0000313" key="5">
    <source>
        <dbReference type="EMBL" id="EDV20101.1"/>
    </source>
</evidence>
<proteinExistence type="predicted"/>
<keyword evidence="3" id="KW-0539">Nucleus</keyword>
<dbReference type="HOGENOM" id="CLU_001811_0_0_1"/>
<dbReference type="PANTHER" id="PTHR12549">
    <property type="entry name" value="JMJC DOMAIN-CONTAINING HISTONE DEMETHYLATION PROTEIN"/>
    <property type="match status" value="1"/>
</dbReference>
<protein>
    <recommendedName>
        <fullName evidence="4">JmjC domain-containing protein</fullName>
    </recommendedName>
</protein>
<evidence type="ECO:0000256" key="1">
    <source>
        <dbReference type="ARBA" id="ARBA00004123"/>
    </source>
</evidence>
<gene>
    <name evidence="5" type="ORF">TRIADDRAFT_32600</name>
</gene>
<dbReference type="PANTHER" id="PTHR12549:SF38">
    <property type="entry name" value="JMJC DOMAIN-CONTAINING HISTONE DEMETHYLASE 2, ISOFORM A"/>
    <property type="match status" value="1"/>
</dbReference>
<dbReference type="GO" id="GO:0032454">
    <property type="term" value="F:histone H3K9 demethylase activity"/>
    <property type="evidence" value="ECO:0007669"/>
    <property type="project" value="InterPro"/>
</dbReference>
<dbReference type="CTD" id="6758697"/>
<dbReference type="GO" id="GO:0005634">
    <property type="term" value="C:nucleus"/>
    <property type="evidence" value="ECO:0007669"/>
    <property type="project" value="UniProtKB-SubCell"/>
</dbReference>
<dbReference type="InterPro" id="IPR045109">
    <property type="entry name" value="LSDs-like"/>
</dbReference>
<evidence type="ECO:0000313" key="6">
    <source>
        <dbReference type="Proteomes" id="UP000009022"/>
    </source>
</evidence>
<dbReference type="eggNOG" id="KOG1356">
    <property type="taxonomic scope" value="Eukaryota"/>
</dbReference>
<feature type="domain" description="JmjC" evidence="4">
    <location>
        <begin position="133"/>
        <end position="339"/>
    </location>
</feature>
<dbReference type="AlphaFoldDB" id="B3SB49"/>
<accession>B3SB49</accession>
<dbReference type="OrthoDB" id="1667110at2759"/>
<dbReference type="InParanoid" id="B3SB49"/>
<dbReference type="EMBL" id="DS985263">
    <property type="protein sequence ID" value="EDV20101.1"/>
    <property type="molecule type" value="Genomic_DNA"/>
</dbReference>
<dbReference type="PhylomeDB" id="B3SB49"/>
<dbReference type="Gene3D" id="2.60.120.650">
    <property type="entry name" value="Cupin"/>
    <property type="match status" value="1"/>
</dbReference>
<evidence type="ECO:0000259" key="4">
    <source>
        <dbReference type="PROSITE" id="PS51184"/>
    </source>
</evidence>
<comment type="subcellular location">
    <subcellularLocation>
        <location evidence="1">Nucleus</location>
    </subcellularLocation>
</comment>
<dbReference type="GeneID" id="6758697"/>
<reference evidence="5 6" key="1">
    <citation type="journal article" date="2008" name="Nature">
        <title>The Trichoplax genome and the nature of placozoans.</title>
        <authorList>
            <person name="Srivastava M."/>
            <person name="Begovic E."/>
            <person name="Chapman J."/>
            <person name="Putnam N.H."/>
            <person name="Hellsten U."/>
            <person name="Kawashima T."/>
            <person name="Kuo A."/>
            <person name="Mitros T."/>
            <person name="Salamov A."/>
            <person name="Carpenter M.L."/>
            <person name="Signorovitch A.Y."/>
            <person name="Moreno M.A."/>
            <person name="Kamm K."/>
            <person name="Grimwood J."/>
            <person name="Schmutz J."/>
            <person name="Shapiro H."/>
            <person name="Grigoriev I.V."/>
            <person name="Buss L.W."/>
            <person name="Schierwater B."/>
            <person name="Dellaporta S.L."/>
            <person name="Rokhsar D.S."/>
        </authorList>
    </citation>
    <scope>NUCLEOTIDE SEQUENCE [LARGE SCALE GENOMIC DNA]</scope>
    <source>
        <strain evidence="5 6">Grell-BS-1999</strain>
    </source>
</reference>
<name>B3SB49_TRIAD</name>
<dbReference type="GO" id="GO:0046872">
    <property type="term" value="F:metal ion binding"/>
    <property type="evidence" value="ECO:0007669"/>
    <property type="project" value="UniProtKB-KW"/>
</dbReference>
<dbReference type="Pfam" id="PF02373">
    <property type="entry name" value="JmjC"/>
    <property type="match status" value="1"/>
</dbReference>
<dbReference type="PROSITE" id="PS51184">
    <property type="entry name" value="JMJC"/>
    <property type="match status" value="1"/>
</dbReference>
<sequence>YICDDKLVLLNEPDHSNNIHFFLKRWIKNEPVVVCGIHHKTNSKFWNPQYFIKNFAQSTCEVINCRTGAVMKNFPKDKFWLGFDNYKERTKFRNESTEILKLKDWPPAADFREVFPDGYDDIMSAFPFPELTSRDGSLNLAAHLPPNCVKPDLGPKMYNAYGEGRLGSAAYPNSGTTNLHIDISDAINTMILVSELNVFLFYYLAVTLNDLDYEDCDESQIKRVTKNGEMPGAIWHIYSPDDVDKIRLFLREHCDKKQTIHSDPIHDQSFYITPSLRKILHERYEVKGWAILQCQGDAIIIPAGAPHQVKNLNNCIKIAEDFISPEHINQCLKLTEEFRKLSDFHSNHEDKLQIKNILYHTVKNALST</sequence>
<dbReference type="RefSeq" id="XP_002117485.1">
    <property type="nucleotide sequence ID" value="XM_002117449.1"/>
</dbReference>
<dbReference type="SUPFAM" id="SSF51197">
    <property type="entry name" value="Clavaminate synthase-like"/>
    <property type="match status" value="1"/>
</dbReference>
<dbReference type="STRING" id="10228.B3SB49"/>
<dbReference type="OMA" id="CEVEDCE"/>
<keyword evidence="6" id="KW-1185">Reference proteome</keyword>
<dbReference type="KEGG" id="tad:TRIADDRAFT_32600"/>
<evidence type="ECO:0000256" key="2">
    <source>
        <dbReference type="ARBA" id="ARBA00022723"/>
    </source>
</evidence>
<dbReference type="SMART" id="SM00558">
    <property type="entry name" value="JmjC"/>
    <property type="match status" value="1"/>
</dbReference>
<evidence type="ECO:0000256" key="3">
    <source>
        <dbReference type="ARBA" id="ARBA00023242"/>
    </source>
</evidence>